<dbReference type="InterPro" id="IPR050960">
    <property type="entry name" value="AB_hydrolase_4_sf"/>
</dbReference>
<evidence type="ECO:0000256" key="1">
    <source>
        <dbReference type="ARBA" id="ARBA00010884"/>
    </source>
</evidence>
<proteinExistence type="inferred from homology"/>
<dbReference type="Proteomes" id="UP000472271">
    <property type="component" value="Chromosome 14"/>
</dbReference>
<sequence length="478" mass="53831">MALFVWQILLCLFPWLLFLLLSVVLRWPVVCSWMEVAVRAAGWRLWMTMCLILQLPLDRNPQTGTKEARPPGTAFKTTGGPRFICKPTTLARYLLRYCGSLARSRLASWPRGDPHLQTLCSLMCGPHEDTLQFTRDHLVLRDGGIVALDWAVGTRLGEGGGRRSSTPPVLLLIPQYWGGMSNHLKALCLLALRQGFYVVVFHPRGTAGCPLTTTRLTEFGDPADLEQAVVYVHSRHPSSALVAVSEGSGSGILLSYLGEKGSSSYLTAAAAISPVLLGQVWFEADMPPIYRWGALFQRKQQLRRYETSFRSILDVDKALSSPSLREFEETFFCRAYPATDWDNYWDRNEPLRDADEVAVPVLCICSWDDPLLPPASTLPLPLFQSSPYFMLLMTERGGHCGFTVEDQQEDRNWSHMVVLDYFKVVADFLKVEERDGGARGSLVGERRAAMLRRARLQTQNQNCVETGEEFKWKRSYTG</sequence>
<gene>
    <name evidence="2" type="primary">LOC115433181</name>
</gene>
<dbReference type="InParanoid" id="A0A673BPX4"/>
<keyword evidence="3" id="KW-1185">Reference proteome</keyword>
<evidence type="ECO:0000313" key="3">
    <source>
        <dbReference type="Proteomes" id="UP000472271"/>
    </source>
</evidence>
<dbReference type="PANTHER" id="PTHR10794:SF96">
    <property type="entry name" value="PROTEIN ABHD15-LIKE"/>
    <property type="match status" value="1"/>
</dbReference>
<name>A0A673BPX4_9TELE</name>
<reference evidence="2" key="2">
    <citation type="submission" date="2025-08" db="UniProtKB">
        <authorList>
            <consortium name="Ensembl"/>
        </authorList>
    </citation>
    <scope>IDENTIFICATION</scope>
</reference>
<dbReference type="GO" id="GO:0034338">
    <property type="term" value="F:short-chain carboxylesterase activity"/>
    <property type="evidence" value="ECO:0007669"/>
    <property type="project" value="TreeGrafter"/>
</dbReference>
<reference evidence="2" key="1">
    <citation type="submission" date="2019-06" db="EMBL/GenBank/DDBJ databases">
        <authorList>
            <consortium name="Wellcome Sanger Institute Data Sharing"/>
        </authorList>
    </citation>
    <scope>NUCLEOTIDE SEQUENCE [LARGE SCALE GENOMIC DNA]</scope>
</reference>
<dbReference type="Gene3D" id="3.40.50.1820">
    <property type="entry name" value="alpha/beta hydrolase"/>
    <property type="match status" value="1"/>
</dbReference>
<reference evidence="2" key="3">
    <citation type="submission" date="2025-09" db="UniProtKB">
        <authorList>
            <consortium name="Ensembl"/>
        </authorList>
    </citation>
    <scope>IDENTIFICATION</scope>
</reference>
<dbReference type="GO" id="GO:0047372">
    <property type="term" value="F:monoacylglycerol lipase activity"/>
    <property type="evidence" value="ECO:0007669"/>
    <property type="project" value="TreeGrafter"/>
</dbReference>
<dbReference type="SUPFAM" id="SSF53474">
    <property type="entry name" value="alpha/beta-Hydrolases"/>
    <property type="match status" value="1"/>
</dbReference>
<accession>A0A673BPX4</accession>
<dbReference type="InterPro" id="IPR029058">
    <property type="entry name" value="AB_hydrolase_fold"/>
</dbReference>
<evidence type="ECO:0008006" key="4">
    <source>
        <dbReference type="Google" id="ProtNLM"/>
    </source>
</evidence>
<dbReference type="Ensembl" id="ENSSORT00005043758.1">
    <property type="protein sequence ID" value="ENSSORP00005042672.1"/>
    <property type="gene ID" value="ENSSORG00005019766.1"/>
</dbReference>
<evidence type="ECO:0000313" key="2">
    <source>
        <dbReference type="Ensembl" id="ENSSORP00005042672.1"/>
    </source>
</evidence>
<protein>
    <recommendedName>
        <fullName evidence="4">Abhydrolase domain containing 15</fullName>
    </recommendedName>
</protein>
<dbReference type="PANTHER" id="PTHR10794">
    <property type="entry name" value="ABHYDROLASE DOMAIN-CONTAINING PROTEIN"/>
    <property type="match status" value="1"/>
</dbReference>
<comment type="similarity">
    <text evidence="1">Belongs to the AB hydrolase superfamily. AB hydrolase 4 family.</text>
</comment>
<dbReference type="AlphaFoldDB" id="A0A673BPX4"/>
<organism evidence="2 3">
    <name type="scientific">Sphaeramia orbicularis</name>
    <name type="common">orbiculate cardinalfish</name>
    <dbReference type="NCBI Taxonomy" id="375764"/>
    <lineage>
        <taxon>Eukaryota</taxon>
        <taxon>Metazoa</taxon>
        <taxon>Chordata</taxon>
        <taxon>Craniata</taxon>
        <taxon>Vertebrata</taxon>
        <taxon>Euteleostomi</taxon>
        <taxon>Actinopterygii</taxon>
        <taxon>Neopterygii</taxon>
        <taxon>Teleostei</taxon>
        <taxon>Neoteleostei</taxon>
        <taxon>Acanthomorphata</taxon>
        <taxon>Gobiaria</taxon>
        <taxon>Kurtiformes</taxon>
        <taxon>Apogonoidei</taxon>
        <taxon>Apogonidae</taxon>
        <taxon>Apogoninae</taxon>
        <taxon>Sphaeramia</taxon>
    </lineage>
</organism>